<evidence type="ECO:0000313" key="3">
    <source>
        <dbReference type="Proteomes" id="UP000590218"/>
    </source>
</evidence>
<sequence length="79" mass="8664">MGAQSRMTPFFIFRLWRRALLLVCLLLTAPAWSADILLTAAEDGAGVQAFTQALAQQRPEDQVSFVPLKDLPAPSQLPP</sequence>
<proteinExistence type="predicted"/>
<comment type="caution">
    <text evidence="2">The sequence shown here is derived from an EMBL/GenBank/DDBJ whole genome shotgun (WGS) entry which is preliminary data.</text>
</comment>
<dbReference type="AlphaFoldDB" id="A0A7Y8K9H1"/>
<evidence type="ECO:0000313" key="2">
    <source>
        <dbReference type="EMBL" id="NWE81026.1"/>
    </source>
</evidence>
<reference evidence="2 3" key="1">
    <citation type="submission" date="2020-04" db="EMBL/GenBank/DDBJ databases">
        <title>Molecular characterization of pseudomonads from Agaricus bisporus reveal novel blotch 2 pathogens in Western Europe.</title>
        <authorList>
            <person name="Taparia T."/>
            <person name="Krijger M."/>
            <person name="Haynes E."/>
            <person name="Elpinstone J.G."/>
            <person name="Noble R."/>
            <person name="Van Der Wolf J."/>
        </authorList>
    </citation>
    <scope>NUCLEOTIDE SEQUENCE [LARGE SCALE GENOMIC DNA]</scope>
    <source>
        <strain evidence="2 3">K6002</strain>
    </source>
</reference>
<feature type="signal peptide" evidence="1">
    <location>
        <begin position="1"/>
        <end position="33"/>
    </location>
</feature>
<feature type="non-terminal residue" evidence="2">
    <location>
        <position position="79"/>
    </location>
</feature>
<feature type="chain" id="PRO_5031233896" evidence="1">
    <location>
        <begin position="34"/>
        <end position="79"/>
    </location>
</feature>
<protein>
    <submittedName>
        <fullName evidence="2">ABC transporter substrate-binding protein</fullName>
    </submittedName>
</protein>
<dbReference type="Proteomes" id="UP000590218">
    <property type="component" value="Unassembled WGS sequence"/>
</dbReference>
<evidence type="ECO:0000256" key="1">
    <source>
        <dbReference type="SAM" id="SignalP"/>
    </source>
</evidence>
<dbReference type="EMBL" id="JACARL010000020">
    <property type="protein sequence ID" value="NWE81026.1"/>
    <property type="molecule type" value="Genomic_DNA"/>
</dbReference>
<accession>A0A7Y8K9H1</accession>
<name>A0A7Y8K9H1_9PSED</name>
<keyword evidence="1" id="KW-0732">Signal</keyword>
<gene>
    <name evidence="2" type="ORF">HX795_02870</name>
</gene>
<organism evidence="2 3">
    <name type="scientific">Pseudomonas edaphica</name>
    <dbReference type="NCBI Taxonomy" id="2006980"/>
    <lineage>
        <taxon>Bacteria</taxon>
        <taxon>Pseudomonadati</taxon>
        <taxon>Pseudomonadota</taxon>
        <taxon>Gammaproteobacteria</taxon>
        <taxon>Pseudomonadales</taxon>
        <taxon>Pseudomonadaceae</taxon>
        <taxon>Pseudomonas</taxon>
    </lineage>
</organism>